<dbReference type="RefSeq" id="WP_149600588.1">
    <property type="nucleotide sequence ID" value="NZ_VTUU01000005.1"/>
</dbReference>
<dbReference type="EMBL" id="VTUU01000005">
    <property type="protein sequence ID" value="KAA1173295.1"/>
    <property type="molecule type" value="Genomic_DNA"/>
</dbReference>
<dbReference type="Pfam" id="PF12697">
    <property type="entry name" value="Abhydrolase_6"/>
    <property type="match status" value="1"/>
</dbReference>
<name>A0A5B0VGH2_9GAMM</name>
<gene>
    <name evidence="2" type="ORF">FWJ25_12495</name>
</gene>
<dbReference type="AlphaFoldDB" id="A0A5B0VGH2"/>
<keyword evidence="3" id="KW-1185">Reference proteome</keyword>
<proteinExistence type="predicted"/>
<evidence type="ECO:0000313" key="3">
    <source>
        <dbReference type="Proteomes" id="UP000323161"/>
    </source>
</evidence>
<comment type="caution">
    <text evidence="2">The sequence shown here is derived from an EMBL/GenBank/DDBJ whole genome shotgun (WGS) entry which is preliminary data.</text>
</comment>
<protein>
    <submittedName>
        <fullName evidence="2">Alpha/beta hydrolase</fullName>
    </submittedName>
</protein>
<sequence length="276" mass="30321">MNLSLNLFQAAFGVYSRLLPSRAASKAVELMTSPRIKAERRASSRELFHTVVPLRNKGFLSIYGSGPKKILLLHGWSGWIGQFKDLLSVIDADEYTVYAVHPAGHGESQATESHPGRFIEAVLEANEYVGGSFDIGVGHSLGAAALVYAQANKGCFDRLVLVSGPATIKGVLSRFARFVNLGQRSERVFVRDMEETVGLSVERLDLLALAPAIKTPVLLIHDDLDSEVPVAESWALHEAFPRSRMIHTTGYGHSRLLQNPDVAREIVEFTNSPFRP</sequence>
<dbReference type="PANTHER" id="PTHR46438">
    <property type="entry name" value="ALPHA/BETA-HYDROLASES SUPERFAMILY PROTEIN"/>
    <property type="match status" value="1"/>
</dbReference>
<keyword evidence="2" id="KW-0378">Hydrolase</keyword>
<accession>A0A5B0VGH2</accession>
<reference evidence="2 3" key="1">
    <citation type="submission" date="2019-08" db="EMBL/GenBank/DDBJ databases">
        <title>Marinobacter ZYF650 sp. nov., a marine bacterium isolated from seawater of the Mariana trench.</title>
        <authorList>
            <person name="Ahmad W."/>
        </authorList>
    </citation>
    <scope>NUCLEOTIDE SEQUENCE [LARGE SCALE GENOMIC DNA]</scope>
    <source>
        <strain evidence="2 3">ZYF650</strain>
    </source>
</reference>
<dbReference type="Gene3D" id="3.40.50.1820">
    <property type="entry name" value="alpha/beta hydrolase"/>
    <property type="match status" value="1"/>
</dbReference>
<feature type="domain" description="AB hydrolase-1" evidence="1">
    <location>
        <begin position="70"/>
        <end position="261"/>
    </location>
</feature>
<dbReference type="Proteomes" id="UP000323161">
    <property type="component" value="Unassembled WGS sequence"/>
</dbReference>
<dbReference type="SUPFAM" id="SSF53474">
    <property type="entry name" value="alpha/beta-Hydrolases"/>
    <property type="match status" value="1"/>
</dbReference>
<dbReference type="InterPro" id="IPR000073">
    <property type="entry name" value="AB_hydrolase_1"/>
</dbReference>
<evidence type="ECO:0000313" key="2">
    <source>
        <dbReference type="EMBL" id="KAA1173295.1"/>
    </source>
</evidence>
<dbReference type="InterPro" id="IPR029058">
    <property type="entry name" value="AB_hydrolase_fold"/>
</dbReference>
<evidence type="ECO:0000259" key="1">
    <source>
        <dbReference type="Pfam" id="PF12697"/>
    </source>
</evidence>
<dbReference type="GO" id="GO:0016787">
    <property type="term" value="F:hydrolase activity"/>
    <property type="evidence" value="ECO:0007669"/>
    <property type="project" value="UniProtKB-KW"/>
</dbReference>
<organism evidence="2 3">
    <name type="scientific">Marinobacter salinexigens</name>
    <dbReference type="NCBI Taxonomy" id="2919747"/>
    <lineage>
        <taxon>Bacteria</taxon>
        <taxon>Pseudomonadati</taxon>
        <taxon>Pseudomonadota</taxon>
        <taxon>Gammaproteobacteria</taxon>
        <taxon>Pseudomonadales</taxon>
        <taxon>Marinobacteraceae</taxon>
        <taxon>Marinobacter</taxon>
    </lineage>
</organism>